<gene>
    <name evidence="2" type="ORF">DEQ80_11515</name>
</gene>
<feature type="transmembrane region" description="Helical" evidence="1">
    <location>
        <begin position="82"/>
        <end position="104"/>
    </location>
</feature>
<sequence>MPAERRVVAALDVLGAGYYAVLSLTGLGWLAAVSDWGVLRAHSLLFLVLLLLAMLFNRFRYFAFTELSFGKTSSVFSSMDGVAGWTAALLLGPVGLWVGVINVAV</sequence>
<evidence type="ECO:0000313" key="3">
    <source>
        <dbReference type="Proteomes" id="UP000264141"/>
    </source>
</evidence>
<evidence type="ECO:0000313" key="2">
    <source>
        <dbReference type="EMBL" id="HCE18478.1"/>
    </source>
</evidence>
<reference evidence="2 3" key="1">
    <citation type="journal article" date="2018" name="Nat. Biotechnol.">
        <title>A standardized bacterial taxonomy based on genome phylogeny substantially revises the tree of life.</title>
        <authorList>
            <person name="Parks D.H."/>
            <person name="Chuvochina M."/>
            <person name="Waite D.W."/>
            <person name="Rinke C."/>
            <person name="Skarshewski A."/>
            <person name="Chaumeil P.A."/>
            <person name="Hugenholtz P."/>
        </authorList>
    </citation>
    <scope>NUCLEOTIDE SEQUENCE [LARGE SCALE GENOMIC DNA]</scope>
    <source>
        <strain evidence="2">UBA8781</strain>
    </source>
</reference>
<keyword evidence="1" id="KW-0472">Membrane</keyword>
<feature type="transmembrane region" description="Helical" evidence="1">
    <location>
        <begin position="44"/>
        <end position="61"/>
    </location>
</feature>
<name>A0A3D1JL41_9CHLR</name>
<protein>
    <submittedName>
        <fullName evidence="2">Uncharacterized protein</fullName>
    </submittedName>
</protein>
<organism evidence="2 3">
    <name type="scientific">Anaerolinea thermolimosa</name>
    <dbReference type="NCBI Taxonomy" id="229919"/>
    <lineage>
        <taxon>Bacteria</taxon>
        <taxon>Bacillati</taxon>
        <taxon>Chloroflexota</taxon>
        <taxon>Anaerolineae</taxon>
        <taxon>Anaerolineales</taxon>
        <taxon>Anaerolineaceae</taxon>
        <taxon>Anaerolinea</taxon>
    </lineage>
</organism>
<accession>A0A3D1JL41</accession>
<comment type="caution">
    <text evidence="2">The sequence shown here is derived from an EMBL/GenBank/DDBJ whole genome shotgun (WGS) entry which is preliminary data.</text>
</comment>
<dbReference type="Proteomes" id="UP000264141">
    <property type="component" value="Unassembled WGS sequence"/>
</dbReference>
<dbReference type="EMBL" id="DPBP01000043">
    <property type="protein sequence ID" value="HCE18478.1"/>
    <property type="molecule type" value="Genomic_DNA"/>
</dbReference>
<evidence type="ECO:0000256" key="1">
    <source>
        <dbReference type="SAM" id="Phobius"/>
    </source>
</evidence>
<feature type="transmembrane region" description="Helical" evidence="1">
    <location>
        <begin position="7"/>
        <end position="32"/>
    </location>
</feature>
<dbReference type="AlphaFoldDB" id="A0A3D1JL41"/>
<keyword evidence="1" id="KW-1133">Transmembrane helix</keyword>
<feature type="non-terminal residue" evidence="2">
    <location>
        <position position="105"/>
    </location>
</feature>
<proteinExistence type="predicted"/>
<keyword evidence="1" id="KW-0812">Transmembrane</keyword>